<accession>A0A0W8G6Q9</accession>
<dbReference type="GO" id="GO:0071555">
    <property type="term" value="P:cell wall organization"/>
    <property type="evidence" value="ECO:0007669"/>
    <property type="project" value="UniProtKB-KW"/>
</dbReference>
<gene>
    <name evidence="9" type="ORF">ASZ90_001278</name>
</gene>
<evidence type="ECO:0000256" key="2">
    <source>
        <dbReference type="ARBA" id="ARBA00022729"/>
    </source>
</evidence>
<comment type="similarity">
    <text evidence="1">Belongs to the peptidase S11 family.</text>
</comment>
<dbReference type="PANTHER" id="PTHR21581:SF6">
    <property type="entry name" value="TRAFFICKING PROTEIN PARTICLE COMPLEX SUBUNIT 12"/>
    <property type="match status" value="1"/>
</dbReference>
<comment type="caution">
    <text evidence="9">The sequence shown here is derived from an EMBL/GenBank/DDBJ whole genome shotgun (WGS) entry which is preliminary data.</text>
</comment>
<dbReference type="EC" id="3.4.16.4" evidence="9"/>
<keyword evidence="2" id="KW-0732">Signal</keyword>
<dbReference type="InterPro" id="IPR018044">
    <property type="entry name" value="Peptidase_S11"/>
</dbReference>
<keyword evidence="4" id="KW-0133">Cell shape</keyword>
<proteinExistence type="inferred from homology"/>
<feature type="domain" description="Peptidase S11 D-alanyl-D-alanine carboxypeptidase A N-terminal" evidence="8">
    <location>
        <begin position="78"/>
        <end position="300"/>
    </location>
</feature>
<dbReference type="InterPro" id="IPR012338">
    <property type="entry name" value="Beta-lactam/transpept-like"/>
</dbReference>
<keyword evidence="9" id="KW-0645">Protease</keyword>
<name>A0A0W8G6Q9_9ZZZZ</name>
<dbReference type="EMBL" id="LNQE01000170">
    <property type="protein sequence ID" value="KUG28840.1"/>
    <property type="molecule type" value="Genomic_DNA"/>
</dbReference>
<dbReference type="Gene3D" id="3.40.710.10">
    <property type="entry name" value="DD-peptidase/beta-lactamase superfamily"/>
    <property type="match status" value="1"/>
</dbReference>
<dbReference type="GO" id="GO:0009002">
    <property type="term" value="F:serine-type D-Ala-D-Ala carboxypeptidase activity"/>
    <property type="evidence" value="ECO:0007669"/>
    <property type="project" value="UniProtKB-EC"/>
</dbReference>
<dbReference type="GO" id="GO:0009252">
    <property type="term" value="P:peptidoglycan biosynthetic process"/>
    <property type="evidence" value="ECO:0007669"/>
    <property type="project" value="UniProtKB-KW"/>
</dbReference>
<keyword evidence="9" id="KW-0121">Carboxypeptidase</keyword>
<dbReference type="GO" id="GO:0006508">
    <property type="term" value="P:proteolysis"/>
    <property type="evidence" value="ECO:0007669"/>
    <property type="project" value="InterPro"/>
</dbReference>
<keyword evidence="3 9" id="KW-0378">Hydrolase</keyword>
<keyword evidence="6" id="KW-0961">Cell wall biogenesis/degradation</keyword>
<dbReference type="Pfam" id="PF00768">
    <property type="entry name" value="Peptidase_S11"/>
    <property type="match status" value="1"/>
</dbReference>
<dbReference type="PRINTS" id="PR00725">
    <property type="entry name" value="DADACBPTASE1"/>
</dbReference>
<evidence type="ECO:0000313" key="9">
    <source>
        <dbReference type="EMBL" id="KUG28840.1"/>
    </source>
</evidence>
<dbReference type="GO" id="GO:0008360">
    <property type="term" value="P:regulation of cell shape"/>
    <property type="evidence" value="ECO:0007669"/>
    <property type="project" value="UniProtKB-KW"/>
</dbReference>
<protein>
    <submittedName>
        <fullName evidence="9">D-alanyl-d-alanine carboxypeptidase</fullName>
        <ecNumber evidence="9">3.4.16.4</ecNumber>
    </submittedName>
</protein>
<sequence length="336" mass="36323">MIKTRRPALVALLTAFCLFFATAMAAVAAERPEKDRRANAARQAKAKTAKAPVKAEKKSAARKPKAAPVAETPPEDGRLDVKSALLMDLSTGEILYEQDADRQIAPASLTKILTLYLVFEAIQRGDLRPWDMIPVTEHAPAAGGSNMALHPGEEVKLTELIKGIAIASANDACVAVAERLEPSIHDFVSRMNQTAASLGMSSTVFKNPNGMPAEGQLTTARDMLRLSRIYLERFPGALTIHSMKYFSHNEVMRRNANTLLGKYDGVDGLKTGFVNASGFNIVVTAKRGDTRLLAVVLGARSPKVREIQTARLIDEGFKLAEKQHGQPAKVVAAAAR</sequence>
<evidence type="ECO:0000256" key="3">
    <source>
        <dbReference type="ARBA" id="ARBA00022801"/>
    </source>
</evidence>
<feature type="region of interest" description="Disordered" evidence="7">
    <location>
        <begin position="31"/>
        <end position="76"/>
    </location>
</feature>
<dbReference type="SUPFAM" id="SSF56601">
    <property type="entry name" value="beta-lactamase/transpeptidase-like"/>
    <property type="match status" value="1"/>
</dbReference>
<dbReference type="InterPro" id="IPR001967">
    <property type="entry name" value="Peptidase_S11_N"/>
</dbReference>
<dbReference type="AlphaFoldDB" id="A0A0W8G6Q9"/>
<evidence type="ECO:0000256" key="4">
    <source>
        <dbReference type="ARBA" id="ARBA00022960"/>
    </source>
</evidence>
<evidence type="ECO:0000256" key="6">
    <source>
        <dbReference type="ARBA" id="ARBA00023316"/>
    </source>
</evidence>
<evidence type="ECO:0000256" key="1">
    <source>
        <dbReference type="ARBA" id="ARBA00007164"/>
    </source>
</evidence>
<reference evidence="9" key="1">
    <citation type="journal article" date="2015" name="Proc. Natl. Acad. Sci. U.S.A.">
        <title>Networks of energetic and metabolic interactions define dynamics in microbial communities.</title>
        <authorList>
            <person name="Embree M."/>
            <person name="Liu J.K."/>
            <person name="Al-Bassam M.M."/>
            <person name="Zengler K."/>
        </authorList>
    </citation>
    <scope>NUCLEOTIDE SEQUENCE</scope>
</reference>
<dbReference type="PANTHER" id="PTHR21581">
    <property type="entry name" value="D-ALANYL-D-ALANINE CARBOXYPEPTIDASE"/>
    <property type="match status" value="1"/>
</dbReference>
<organism evidence="9">
    <name type="scientific">hydrocarbon metagenome</name>
    <dbReference type="NCBI Taxonomy" id="938273"/>
    <lineage>
        <taxon>unclassified sequences</taxon>
        <taxon>metagenomes</taxon>
        <taxon>ecological metagenomes</taxon>
    </lineage>
</organism>
<evidence type="ECO:0000256" key="5">
    <source>
        <dbReference type="ARBA" id="ARBA00022984"/>
    </source>
</evidence>
<keyword evidence="5" id="KW-0573">Peptidoglycan synthesis</keyword>
<evidence type="ECO:0000259" key="8">
    <source>
        <dbReference type="Pfam" id="PF00768"/>
    </source>
</evidence>
<evidence type="ECO:0000256" key="7">
    <source>
        <dbReference type="SAM" id="MobiDB-lite"/>
    </source>
</evidence>